<dbReference type="InterPro" id="IPR013783">
    <property type="entry name" value="Ig-like_fold"/>
</dbReference>
<organism evidence="4">
    <name type="scientific">uncultured Anaerotruncus sp</name>
    <dbReference type="NCBI Taxonomy" id="905011"/>
    <lineage>
        <taxon>Bacteria</taxon>
        <taxon>Bacillati</taxon>
        <taxon>Bacillota</taxon>
        <taxon>Clostridia</taxon>
        <taxon>Eubacteriales</taxon>
        <taxon>Oscillospiraceae</taxon>
        <taxon>Anaerotruncus</taxon>
        <taxon>environmental samples</taxon>
    </lineage>
</organism>
<protein>
    <submittedName>
        <fullName evidence="4">Uncharacterized protein</fullName>
    </submittedName>
</protein>
<accession>A0A1C6K5F6</accession>
<dbReference type="AlphaFoldDB" id="A0A1C6K5F6"/>
<keyword evidence="3" id="KW-0732">Signal</keyword>
<feature type="signal peptide" evidence="3">
    <location>
        <begin position="1"/>
        <end position="31"/>
    </location>
</feature>
<proteinExistence type="predicted"/>
<feature type="region of interest" description="Disordered" evidence="1">
    <location>
        <begin position="564"/>
        <end position="588"/>
    </location>
</feature>
<reference evidence="4" key="1">
    <citation type="submission" date="2015-09" db="EMBL/GenBank/DDBJ databases">
        <authorList>
            <consortium name="Pathogen Informatics"/>
        </authorList>
    </citation>
    <scope>NUCLEOTIDE SEQUENCE</scope>
    <source>
        <strain evidence="4">2789STDY5834896</strain>
    </source>
</reference>
<keyword evidence="2" id="KW-0472">Membrane</keyword>
<evidence type="ECO:0000256" key="2">
    <source>
        <dbReference type="SAM" id="Phobius"/>
    </source>
</evidence>
<keyword evidence="2" id="KW-1133">Transmembrane helix</keyword>
<feature type="region of interest" description="Disordered" evidence="1">
    <location>
        <begin position="964"/>
        <end position="985"/>
    </location>
</feature>
<sequence length="1028" mass="111085">MRHHVRRQAWRRTAALLLAGVLTFSAFPVLAEEGGEEKPADNEVVQCEDLNEIFEMISTTNKVGVIDGNSIYLADYAHWSSSGRGSCGTSFAGKGQISMKASWSFDVSFTIEDADGSHCNYGNIELSNNQTSFLCFAAGKVGGTKRLTVLTTPGDDYKTEKDLADTDFGKDKLYNLSYDKTTNTFTLQYSDKSLIYRNPYTDEKLYVRLSGSMDNSGSTTAPTKGQISAVFSRAAYTDYIPVFVETTLLDENGDAFPEGTVIQDGTAVTIQAKVKNGYENGGTVQCHLQLSDNKDYPTAGLSFPATAEQTVAIDGVPVSDVNITGEGIPFDCSPTETVITYRAVVDNPDGAAVTVGQMMLDDFFQSKRHSGDTLIPPIELVPLDPDKPIEEQGEAGKDYHYTRTPANENGWNNADVSIVFFPGDFSEFHIVDNKNVTDVHYLTPDNTHKAFTDEQAGKELGLQAHNPTTGEISTLKDDTVKIDKTAPALTAGASGALTLTDGLAGVWKLERYDAASKGWVTAQEYALTEGNGAASQNHTAAQNGKYRVVDAAGNASIAQAVTVNDPPAVTSSDPNASLPDPEQNTDENGLTHAVITDSMQEYLDRQSPLYGGRFTLEDAKDLFDARYGFSSNVARDDGLVYHYTIAQNGKDVTGEGVSTTQAGSFTVTCVVTDADGNTTTVILTDMLIDRSAPPVVDWGADPNPPVGPSFDPLKPTPRPVVKEDAETGKKHAYIYDTVTEQVKEPGAYSGKLTAAVAKQILAGRYQFGTAQGDGVLNYGPVTIMVDGRESSLNTTVPGSCIISQTVTDSQGNQTTVYLTYNLIGKNTPPAIDYNPGDETVEPGSVLASPEIIEDWQNGTKYATVKDRLIQAISDPPLSDGSLDGGELRAFLQNRYQFTSAQPDGALEEIRFVITQDGKAVEAIDTTRPGDYLITYTLEDSAGNRTTLFLQYKLVLREVESDLQDSGNISDGSGHPNTGDSTSSGWRHGSPSRCLIHWLLLGLALTALLYTFMRVRQMEKQEEQLDEII</sequence>
<name>A0A1C6K5F6_9FIRM</name>
<feature type="compositionally biased region" description="Polar residues" evidence="1">
    <location>
        <begin position="964"/>
        <end position="984"/>
    </location>
</feature>
<keyword evidence="2" id="KW-0812">Transmembrane</keyword>
<dbReference type="EMBL" id="FMHG01000003">
    <property type="protein sequence ID" value="SCJ89473.1"/>
    <property type="molecule type" value="Genomic_DNA"/>
</dbReference>
<evidence type="ECO:0000256" key="3">
    <source>
        <dbReference type="SAM" id="SignalP"/>
    </source>
</evidence>
<gene>
    <name evidence="4" type="ORF">SAMEA3545359_02635</name>
</gene>
<feature type="transmembrane region" description="Helical" evidence="2">
    <location>
        <begin position="994"/>
        <end position="1012"/>
    </location>
</feature>
<evidence type="ECO:0000256" key="1">
    <source>
        <dbReference type="SAM" id="MobiDB-lite"/>
    </source>
</evidence>
<evidence type="ECO:0000313" key="4">
    <source>
        <dbReference type="EMBL" id="SCJ89473.1"/>
    </source>
</evidence>
<feature type="chain" id="PRO_5008738355" evidence="3">
    <location>
        <begin position="32"/>
        <end position="1028"/>
    </location>
</feature>
<dbReference type="Gene3D" id="2.60.40.10">
    <property type="entry name" value="Immunoglobulins"/>
    <property type="match status" value="1"/>
</dbReference>